<dbReference type="AlphaFoldDB" id="A0A1H0G511"/>
<accession>A0A1H0G511</accession>
<feature type="transmembrane region" description="Helical" evidence="1">
    <location>
        <begin position="388"/>
        <end position="410"/>
    </location>
</feature>
<proteinExistence type="predicted"/>
<organism evidence="2 3">
    <name type="scientific">Nocardioides szechwanensis</name>
    <dbReference type="NCBI Taxonomy" id="1005944"/>
    <lineage>
        <taxon>Bacteria</taxon>
        <taxon>Bacillati</taxon>
        <taxon>Actinomycetota</taxon>
        <taxon>Actinomycetes</taxon>
        <taxon>Propionibacteriales</taxon>
        <taxon>Nocardioidaceae</taxon>
        <taxon>Nocardioides</taxon>
    </lineage>
</organism>
<feature type="transmembrane region" description="Helical" evidence="1">
    <location>
        <begin position="254"/>
        <end position="277"/>
    </location>
</feature>
<feature type="transmembrane region" description="Helical" evidence="1">
    <location>
        <begin position="29"/>
        <end position="58"/>
    </location>
</feature>
<dbReference type="OrthoDB" id="3742900at2"/>
<feature type="transmembrane region" description="Helical" evidence="1">
    <location>
        <begin position="217"/>
        <end position="234"/>
    </location>
</feature>
<dbReference type="Proteomes" id="UP000199004">
    <property type="component" value="Unassembled WGS sequence"/>
</dbReference>
<gene>
    <name evidence="2" type="ORF">SAMN05192576_3254</name>
</gene>
<dbReference type="RefSeq" id="WP_091025846.1">
    <property type="nucleotide sequence ID" value="NZ_BKAE01000017.1"/>
</dbReference>
<dbReference type="InterPro" id="IPR045931">
    <property type="entry name" value="DUF6350"/>
</dbReference>
<dbReference type="STRING" id="1005944.SAMN05192576_3254"/>
<sequence length="428" mass="43297">MTSLLPPSAPARGRSAAEVSRDLATRRPLVLVATLGGVAAAASTLLVCLAVGVVGWFLTDAGAHGTPRDGLRTGALGWLLAHGSGISVQGVAVTLVPLGVTALCAWAIWRVGHRVGDSVSGHGPDALRIADGERDFTVPVAAALFTAGYVVTAVVTASLAGTAATAPDTGRVVLWSLLLTFAVGAPAIATGSGRAAIWASFVPTWVRAALTACRRILVTWLALSFAVFVVSLVLDFSTAVNVMSQLHTDAGDATLFTALSATVLPNAAIFSGSYLLGPGFTVGVGTLVSPGAVLIGPLPMFPLLAALPDSGGPAGWTTYLVALPFLVAAWGAARAQGRAPTLRWEEGAVRGCFGGVLAGVLFGILAAIAGGAVGPGRMRDVGPFAFDVLVHAITAFGIGGLVGGLLMTWWQRRGAPADHPADDDPEPA</sequence>
<keyword evidence="1" id="KW-0472">Membrane</keyword>
<dbReference type="Pfam" id="PF19877">
    <property type="entry name" value="DUF6350"/>
    <property type="match status" value="1"/>
</dbReference>
<feature type="transmembrane region" description="Helical" evidence="1">
    <location>
        <begin position="347"/>
        <end position="368"/>
    </location>
</feature>
<evidence type="ECO:0000313" key="2">
    <source>
        <dbReference type="EMBL" id="SDO01924.1"/>
    </source>
</evidence>
<reference evidence="2 3" key="1">
    <citation type="submission" date="2016-10" db="EMBL/GenBank/DDBJ databases">
        <authorList>
            <person name="de Groot N.N."/>
        </authorList>
    </citation>
    <scope>NUCLEOTIDE SEQUENCE [LARGE SCALE GENOMIC DNA]</scope>
    <source>
        <strain evidence="2 3">CGMCC 1.11147</strain>
    </source>
</reference>
<keyword evidence="1" id="KW-1133">Transmembrane helix</keyword>
<feature type="transmembrane region" description="Helical" evidence="1">
    <location>
        <begin position="136"/>
        <end position="160"/>
    </location>
</feature>
<keyword evidence="1" id="KW-0812">Transmembrane</keyword>
<protein>
    <submittedName>
        <fullName evidence="2">Uncharacterized protein</fullName>
    </submittedName>
</protein>
<feature type="transmembrane region" description="Helical" evidence="1">
    <location>
        <begin position="316"/>
        <end position="335"/>
    </location>
</feature>
<evidence type="ECO:0000313" key="3">
    <source>
        <dbReference type="Proteomes" id="UP000199004"/>
    </source>
</evidence>
<feature type="transmembrane region" description="Helical" evidence="1">
    <location>
        <begin position="172"/>
        <end position="197"/>
    </location>
</feature>
<feature type="transmembrane region" description="Helical" evidence="1">
    <location>
        <begin position="284"/>
        <end position="304"/>
    </location>
</feature>
<evidence type="ECO:0000256" key="1">
    <source>
        <dbReference type="SAM" id="Phobius"/>
    </source>
</evidence>
<dbReference type="EMBL" id="FNIC01000005">
    <property type="protein sequence ID" value="SDO01924.1"/>
    <property type="molecule type" value="Genomic_DNA"/>
</dbReference>
<name>A0A1H0G511_9ACTN</name>
<feature type="transmembrane region" description="Helical" evidence="1">
    <location>
        <begin position="86"/>
        <end position="109"/>
    </location>
</feature>
<keyword evidence="3" id="KW-1185">Reference proteome</keyword>